<dbReference type="Pfam" id="PF01663">
    <property type="entry name" value="Phosphodiest"/>
    <property type="match status" value="1"/>
</dbReference>
<dbReference type="PANTHER" id="PTHR10151:SF120">
    <property type="entry name" value="BIS(5'-ADENOSYL)-TRIPHOSPHATASE"/>
    <property type="match status" value="1"/>
</dbReference>
<evidence type="ECO:0008006" key="3">
    <source>
        <dbReference type="Google" id="ProtNLM"/>
    </source>
</evidence>
<proteinExistence type="predicted"/>
<dbReference type="InterPro" id="IPR017850">
    <property type="entry name" value="Alkaline_phosphatase_core_sf"/>
</dbReference>
<gene>
    <name evidence="1" type="ORF">M9Y10_005351</name>
</gene>
<accession>A0ABR2JLD8</accession>
<sequence>MNEINRVIILGIDGMGNSPEIINLPGVDRVFSRGLFTNKGRTEFPPVSGPVWGTILHGVLPEEHKITNDSAKHNKWPMDSPYPSIFHLVRQKYPSANLASICKWPQINHGIIERSLKVKFKSGSDSSIFRKDKSYILKNDFKLLFSVFDDVDHAGHKNGYFTPLYLEQVQKTDQQVLEIINLIEDKGWFKDSLIMIVTDHGGGGGGPRGHGIDHPKDMTVSFGMRGPGIPHAEIKNFRNCDIPSIAISALGIEKPSNWQGRTLQEVIEQSKPV</sequence>
<name>A0ABR2JLD8_9EUKA</name>
<protein>
    <recommendedName>
        <fullName evidence="3">Nucleotide pyrophosphatase</fullName>
    </recommendedName>
</protein>
<organism evidence="1 2">
    <name type="scientific">Tritrichomonas musculus</name>
    <dbReference type="NCBI Taxonomy" id="1915356"/>
    <lineage>
        <taxon>Eukaryota</taxon>
        <taxon>Metamonada</taxon>
        <taxon>Parabasalia</taxon>
        <taxon>Tritrichomonadida</taxon>
        <taxon>Tritrichomonadidae</taxon>
        <taxon>Tritrichomonas</taxon>
    </lineage>
</organism>
<dbReference type="EMBL" id="JAPFFF010000011">
    <property type="protein sequence ID" value="KAK8878571.1"/>
    <property type="molecule type" value="Genomic_DNA"/>
</dbReference>
<dbReference type="InterPro" id="IPR002591">
    <property type="entry name" value="Phosphodiest/P_Trfase"/>
</dbReference>
<reference evidence="1 2" key="1">
    <citation type="submission" date="2024-04" db="EMBL/GenBank/DDBJ databases">
        <title>Tritrichomonas musculus Genome.</title>
        <authorList>
            <person name="Alves-Ferreira E."/>
            <person name="Grigg M."/>
            <person name="Lorenzi H."/>
            <person name="Galac M."/>
        </authorList>
    </citation>
    <scope>NUCLEOTIDE SEQUENCE [LARGE SCALE GENOMIC DNA]</scope>
    <source>
        <strain evidence="1 2">EAF2021</strain>
    </source>
</reference>
<dbReference type="Gene3D" id="3.40.720.10">
    <property type="entry name" value="Alkaline Phosphatase, subunit A"/>
    <property type="match status" value="2"/>
</dbReference>
<evidence type="ECO:0000313" key="2">
    <source>
        <dbReference type="Proteomes" id="UP001470230"/>
    </source>
</evidence>
<evidence type="ECO:0000313" key="1">
    <source>
        <dbReference type="EMBL" id="KAK8878571.1"/>
    </source>
</evidence>
<dbReference type="SUPFAM" id="SSF53649">
    <property type="entry name" value="Alkaline phosphatase-like"/>
    <property type="match status" value="1"/>
</dbReference>
<dbReference type="PANTHER" id="PTHR10151">
    <property type="entry name" value="ECTONUCLEOTIDE PYROPHOSPHATASE/PHOSPHODIESTERASE"/>
    <property type="match status" value="1"/>
</dbReference>
<dbReference type="Proteomes" id="UP001470230">
    <property type="component" value="Unassembled WGS sequence"/>
</dbReference>
<keyword evidence="2" id="KW-1185">Reference proteome</keyword>
<comment type="caution">
    <text evidence="1">The sequence shown here is derived from an EMBL/GenBank/DDBJ whole genome shotgun (WGS) entry which is preliminary data.</text>
</comment>